<dbReference type="RefSeq" id="WP_330800571.1">
    <property type="nucleotide sequence ID" value="NZ_JAZEWV010000053.1"/>
</dbReference>
<dbReference type="EMBL" id="JAZEWV010000053">
    <property type="protein sequence ID" value="MEE4546784.1"/>
    <property type="molecule type" value="Genomic_DNA"/>
</dbReference>
<comment type="caution">
    <text evidence="1">The sequence shown here is derived from an EMBL/GenBank/DDBJ whole genome shotgun (WGS) entry which is preliminary data.</text>
</comment>
<protein>
    <recommendedName>
        <fullName evidence="3">Holin</fullName>
    </recommendedName>
</protein>
<organism evidence="1 2">
    <name type="scientific">Actinacidiphila polyblastidii</name>
    <dbReference type="NCBI Taxonomy" id="3110430"/>
    <lineage>
        <taxon>Bacteria</taxon>
        <taxon>Bacillati</taxon>
        <taxon>Actinomycetota</taxon>
        <taxon>Actinomycetes</taxon>
        <taxon>Kitasatosporales</taxon>
        <taxon>Streptomycetaceae</taxon>
        <taxon>Actinacidiphila</taxon>
    </lineage>
</organism>
<evidence type="ECO:0000313" key="1">
    <source>
        <dbReference type="EMBL" id="MEE4546784.1"/>
    </source>
</evidence>
<keyword evidence="2" id="KW-1185">Reference proteome</keyword>
<evidence type="ECO:0000313" key="2">
    <source>
        <dbReference type="Proteomes" id="UP001344658"/>
    </source>
</evidence>
<proteinExistence type="predicted"/>
<evidence type="ECO:0008006" key="3">
    <source>
        <dbReference type="Google" id="ProtNLM"/>
    </source>
</evidence>
<gene>
    <name evidence="1" type="ORF">V2S66_33070</name>
</gene>
<name>A0ABU7PNH2_9ACTN</name>
<sequence>MSDIGLPSVGTIEKQAASYGKDLLERVLTSALGGFVAGLVVTEPLNGSMWYTAATAGAAAGVSVLKGLFARLVGDPNSASLTKGV</sequence>
<dbReference type="Proteomes" id="UP001344658">
    <property type="component" value="Unassembled WGS sequence"/>
</dbReference>
<reference evidence="1 2" key="1">
    <citation type="submission" date="2023-12" db="EMBL/GenBank/DDBJ databases">
        <title>Streptomyces sp. V4-01.</title>
        <authorList>
            <person name="Somphong A."/>
            <person name="Phongsopitanun W."/>
        </authorList>
    </citation>
    <scope>NUCLEOTIDE SEQUENCE [LARGE SCALE GENOMIC DNA]</scope>
    <source>
        <strain evidence="1 2">V4-01</strain>
    </source>
</reference>
<accession>A0ABU7PNH2</accession>